<dbReference type="AlphaFoldDB" id="A0A9X5CDX3"/>
<keyword evidence="2" id="KW-0805">Transcription regulation</keyword>
<dbReference type="GO" id="GO:0016987">
    <property type="term" value="F:sigma factor activity"/>
    <property type="evidence" value="ECO:0007669"/>
    <property type="project" value="UniProtKB-KW"/>
</dbReference>
<dbReference type="CDD" id="cd06171">
    <property type="entry name" value="Sigma70_r4"/>
    <property type="match status" value="1"/>
</dbReference>
<comment type="caution">
    <text evidence="8">The sequence shown here is derived from an EMBL/GenBank/DDBJ whole genome shotgun (WGS) entry which is preliminary data.</text>
</comment>
<evidence type="ECO:0000259" key="6">
    <source>
        <dbReference type="Pfam" id="PF04542"/>
    </source>
</evidence>
<keyword evidence="5" id="KW-0804">Transcription</keyword>
<sequence length="180" mass="21117">MHHKKRGSGSRVSAGNLLNHILYKDGYLEKLITDHYESIYKYCCYHLNQRHAAEDLTQEVFLKFLSNLDHYRDYGKIKNYLYVIAGNLIRNYFKKPKEVCIEDAGNREETFPDHAGDILDRLMVMDALSALDQTEKDIVILRYYQDQRIRDISRILGIPASTVRYKLKNAEKKLKSTLEL</sequence>
<keyword evidence="4" id="KW-0238">DNA-binding</keyword>
<reference evidence="8 9" key="1">
    <citation type="submission" date="2019-07" db="EMBL/GenBank/DDBJ databases">
        <title>Draft genome sequences of 15 bacterial species constituting the stable defined intestinal microbiota of the GM15 gnotobiotic mouse model.</title>
        <authorList>
            <person name="Elie C."/>
            <person name="Mathieu A."/>
            <person name="Saliou A."/>
            <person name="Darnaud M."/>
            <person name="Leulier F."/>
            <person name="Tamellini A."/>
        </authorList>
    </citation>
    <scope>NUCLEOTIDE SEQUENCE [LARGE SCALE GENOMIC DNA]</scope>
    <source>
        <strain evidence="9">ASF 502</strain>
    </source>
</reference>
<name>A0A9X5CDX3_9FIRM</name>
<dbReference type="GO" id="GO:0003677">
    <property type="term" value="F:DNA binding"/>
    <property type="evidence" value="ECO:0007669"/>
    <property type="project" value="UniProtKB-KW"/>
</dbReference>
<dbReference type="InterPro" id="IPR036388">
    <property type="entry name" value="WH-like_DNA-bd_sf"/>
</dbReference>
<evidence type="ECO:0000256" key="5">
    <source>
        <dbReference type="ARBA" id="ARBA00023163"/>
    </source>
</evidence>
<dbReference type="PANTHER" id="PTHR43133:SF52">
    <property type="entry name" value="ECF RNA POLYMERASE SIGMA FACTOR SIGL"/>
    <property type="match status" value="1"/>
</dbReference>
<evidence type="ECO:0000256" key="3">
    <source>
        <dbReference type="ARBA" id="ARBA00023082"/>
    </source>
</evidence>
<dbReference type="InterPro" id="IPR039425">
    <property type="entry name" value="RNA_pol_sigma-70-like"/>
</dbReference>
<gene>
    <name evidence="8" type="ORF">FMM80_29535</name>
</gene>
<dbReference type="InterPro" id="IPR013324">
    <property type="entry name" value="RNA_pol_sigma_r3/r4-like"/>
</dbReference>
<evidence type="ECO:0000256" key="4">
    <source>
        <dbReference type="ARBA" id="ARBA00023125"/>
    </source>
</evidence>
<dbReference type="GO" id="GO:0006352">
    <property type="term" value="P:DNA-templated transcription initiation"/>
    <property type="evidence" value="ECO:0007669"/>
    <property type="project" value="InterPro"/>
</dbReference>
<comment type="similarity">
    <text evidence="1">Belongs to the sigma-70 factor family. ECF subfamily.</text>
</comment>
<dbReference type="InterPro" id="IPR007627">
    <property type="entry name" value="RNA_pol_sigma70_r2"/>
</dbReference>
<dbReference type="Pfam" id="PF04542">
    <property type="entry name" value="Sigma70_r2"/>
    <property type="match status" value="1"/>
</dbReference>
<dbReference type="Proteomes" id="UP000474104">
    <property type="component" value="Unassembled WGS sequence"/>
</dbReference>
<dbReference type="EMBL" id="VIRB01000167">
    <property type="protein sequence ID" value="NDO72545.1"/>
    <property type="molecule type" value="Genomic_DNA"/>
</dbReference>
<keyword evidence="3" id="KW-0731">Sigma factor</keyword>
<feature type="domain" description="RNA polymerase sigma-70 region 2" evidence="6">
    <location>
        <begin position="31"/>
        <end position="95"/>
    </location>
</feature>
<evidence type="ECO:0000313" key="9">
    <source>
        <dbReference type="Proteomes" id="UP000474104"/>
    </source>
</evidence>
<dbReference type="Pfam" id="PF08281">
    <property type="entry name" value="Sigma70_r4_2"/>
    <property type="match status" value="1"/>
</dbReference>
<feature type="domain" description="RNA polymerase sigma factor 70 region 4 type 2" evidence="7">
    <location>
        <begin position="122"/>
        <end position="174"/>
    </location>
</feature>
<dbReference type="SUPFAM" id="SSF88946">
    <property type="entry name" value="Sigma2 domain of RNA polymerase sigma factors"/>
    <property type="match status" value="1"/>
</dbReference>
<evidence type="ECO:0000256" key="1">
    <source>
        <dbReference type="ARBA" id="ARBA00010641"/>
    </source>
</evidence>
<dbReference type="Gene3D" id="1.10.10.10">
    <property type="entry name" value="Winged helix-like DNA-binding domain superfamily/Winged helix DNA-binding domain"/>
    <property type="match status" value="1"/>
</dbReference>
<evidence type="ECO:0000259" key="7">
    <source>
        <dbReference type="Pfam" id="PF08281"/>
    </source>
</evidence>
<dbReference type="Gene3D" id="1.10.1740.10">
    <property type="match status" value="1"/>
</dbReference>
<evidence type="ECO:0000313" key="8">
    <source>
        <dbReference type="EMBL" id="NDO72545.1"/>
    </source>
</evidence>
<dbReference type="InterPro" id="IPR013325">
    <property type="entry name" value="RNA_pol_sigma_r2"/>
</dbReference>
<dbReference type="InterPro" id="IPR013249">
    <property type="entry name" value="RNA_pol_sigma70_r4_t2"/>
</dbReference>
<evidence type="ECO:0000256" key="2">
    <source>
        <dbReference type="ARBA" id="ARBA00023015"/>
    </source>
</evidence>
<organism evidence="8 9">
    <name type="scientific">Schaedlerella arabinosiphila</name>
    <dbReference type="NCBI Taxonomy" id="2044587"/>
    <lineage>
        <taxon>Bacteria</taxon>
        <taxon>Bacillati</taxon>
        <taxon>Bacillota</taxon>
        <taxon>Clostridia</taxon>
        <taxon>Lachnospirales</taxon>
        <taxon>Lachnospiraceae</taxon>
        <taxon>Schaedlerella</taxon>
    </lineage>
</organism>
<protein>
    <submittedName>
        <fullName evidence="8">Sigma-70 family RNA polymerase sigma factor</fullName>
    </submittedName>
</protein>
<dbReference type="SUPFAM" id="SSF88659">
    <property type="entry name" value="Sigma3 and sigma4 domains of RNA polymerase sigma factors"/>
    <property type="match status" value="1"/>
</dbReference>
<dbReference type="InterPro" id="IPR014284">
    <property type="entry name" value="RNA_pol_sigma-70_dom"/>
</dbReference>
<dbReference type="PANTHER" id="PTHR43133">
    <property type="entry name" value="RNA POLYMERASE ECF-TYPE SIGMA FACTO"/>
    <property type="match status" value="1"/>
</dbReference>
<accession>A0A9X5CDX3</accession>
<dbReference type="NCBIfam" id="TIGR02937">
    <property type="entry name" value="sigma70-ECF"/>
    <property type="match status" value="1"/>
</dbReference>
<proteinExistence type="inferred from homology"/>